<evidence type="ECO:0000313" key="2">
    <source>
        <dbReference type="Proteomes" id="UP000585437"/>
    </source>
</evidence>
<gene>
    <name evidence="1" type="ORF">F4695_000876</name>
</gene>
<protein>
    <submittedName>
        <fullName evidence="1">Uncharacterized protein with HEPN domain</fullName>
    </submittedName>
</protein>
<name>A0A7X0MQJ1_9HYPH</name>
<evidence type="ECO:0000313" key="1">
    <source>
        <dbReference type="EMBL" id="MBB6507544.1"/>
    </source>
</evidence>
<comment type="caution">
    <text evidence="1">The sequence shown here is derived from an EMBL/GenBank/DDBJ whole genome shotgun (WGS) entry which is preliminary data.</text>
</comment>
<keyword evidence="2" id="KW-1185">Reference proteome</keyword>
<organism evidence="1 2">
    <name type="scientific">Rhizobium soli</name>
    <dbReference type="NCBI Taxonomy" id="424798"/>
    <lineage>
        <taxon>Bacteria</taxon>
        <taxon>Pseudomonadati</taxon>
        <taxon>Pseudomonadota</taxon>
        <taxon>Alphaproteobacteria</taxon>
        <taxon>Hyphomicrobiales</taxon>
        <taxon>Rhizobiaceae</taxon>
        <taxon>Rhizobium/Agrobacterium group</taxon>
        <taxon>Rhizobium</taxon>
    </lineage>
</organism>
<accession>A0A7X0MQJ1</accession>
<reference evidence="1 2" key="1">
    <citation type="submission" date="2020-08" db="EMBL/GenBank/DDBJ databases">
        <title>The Agave Microbiome: Exploring the role of microbial communities in plant adaptations to desert environments.</title>
        <authorList>
            <person name="Partida-Martinez L.P."/>
        </authorList>
    </citation>
    <scope>NUCLEOTIDE SEQUENCE [LARGE SCALE GENOMIC DNA]</scope>
    <source>
        <strain evidence="1 2">AS3.12</strain>
    </source>
</reference>
<sequence>MLRHEYDNILDETTWAIVTQHLPPLLTELETFLARYPEDQETL</sequence>
<dbReference type="Proteomes" id="UP000585437">
    <property type="component" value="Unassembled WGS sequence"/>
</dbReference>
<proteinExistence type="predicted"/>
<dbReference type="AlphaFoldDB" id="A0A7X0MQJ1"/>
<dbReference type="EMBL" id="JACHBU010000002">
    <property type="protein sequence ID" value="MBB6507544.1"/>
    <property type="molecule type" value="Genomic_DNA"/>
</dbReference>